<evidence type="ECO:0000256" key="3">
    <source>
        <dbReference type="ARBA" id="ARBA00023274"/>
    </source>
</evidence>
<keyword evidence="2 4" id="KW-0689">Ribosomal protein</keyword>
<sequence>MLQLSRNLRAFNGTAQGIANIAFSRLLSTTKPTQGTKAIKFLKAQKRRQRNEVKQANLKSSSDMVDPVFGHKDTPFIVRIQAELKEPNVLSHGYEGKEVDKFLAAVDATEREQAELSGLNMELFETTDAKVVETRKEVLLRILNMRNANNKESMKMALRLAREEFQRFPGDTGSSEVQAACMTVKIFNMAHHIQEHKKDFANTRLLRILVQKRQNMLQYLKRDKPEKYYWAIEKLGLTDAAITEEFNMDRRYMQDYKFFGDKILIKDSKKTIDAQRKNLRIQKMVENSE</sequence>
<dbReference type="SMART" id="SM01387">
    <property type="entry name" value="Ribosomal_S15"/>
    <property type="match status" value="1"/>
</dbReference>
<dbReference type="InterPro" id="IPR009068">
    <property type="entry name" value="uS15_NS1_RNA-bd_sf"/>
</dbReference>
<evidence type="ECO:0000313" key="5">
    <source>
        <dbReference type="EMBL" id="CAB4253784.1"/>
    </source>
</evidence>
<dbReference type="GO" id="GO:0006412">
    <property type="term" value="P:translation"/>
    <property type="evidence" value="ECO:0007669"/>
    <property type="project" value="InterPro"/>
</dbReference>
<dbReference type="CDD" id="cd00353">
    <property type="entry name" value="Ribosomal_S15p_S13e"/>
    <property type="match status" value="1"/>
</dbReference>
<dbReference type="SUPFAM" id="SSF47060">
    <property type="entry name" value="S15/NS1 RNA-binding domain"/>
    <property type="match status" value="1"/>
</dbReference>
<dbReference type="GeneID" id="64856758"/>
<dbReference type="Pfam" id="PF00312">
    <property type="entry name" value="Ribosomal_S15"/>
    <property type="match status" value="1"/>
</dbReference>
<dbReference type="InterPro" id="IPR005290">
    <property type="entry name" value="Ribosomal_uS15_bac-type"/>
</dbReference>
<dbReference type="GO" id="GO:0005840">
    <property type="term" value="C:ribosome"/>
    <property type="evidence" value="ECO:0007669"/>
    <property type="project" value="UniProtKB-KW"/>
</dbReference>
<gene>
    <name evidence="5" type="ORF">KABA2_03S05346</name>
</gene>
<dbReference type="Gene3D" id="1.10.287.10">
    <property type="entry name" value="S15/NS1, RNA-binding"/>
    <property type="match status" value="1"/>
</dbReference>
<dbReference type="GO" id="GO:1990904">
    <property type="term" value="C:ribonucleoprotein complex"/>
    <property type="evidence" value="ECO:0007669"/>
    <property type="project" value="UniProtKB-KW"/>
</dbReference>
<reference evidence="5 6" key="1">
    <citation type="submission" date="2020-05" db="EMBL/GenBank/DDBJ databases">
        <authorList>
            <person name="Casaregola S."/>
            <person name="Devillers H."/>
            <person name="Grondin C."/>
        </authorList>
    </citation>
    <scope>NUCLEOTIDE SEQUENCE [LARGE SCALE GENOMIC DNA]</scope>
    <source>
        <strain evidence="5 6">CLIB 1767</strain>
    </source>
</reference>
<dbReference type="NCBIfam" id="TIGR00952">
    <property type="entry name" value="S15_bact"/>
    <property type="match status" value="1"/>
</dbReference>
<dbReference type="GO" id="GO:0005737">
    <property type="term" value="C:cytoplasm"/>
    <property type="evidence" value="ECO:0007669"/>
    <property type="project" value="UniProtKB-ARBA"/>
</dbReference>
<evidence type="ECO:0000256" key="1">
    <source>
        <dbReference type="ARBA" id="ARBA00008434"/>
    </source>
</evidence>
<dbReference type="HAMAP" id="MF_01343_B">
    <property type="entry name" value="Ribosomal_uS15_B"/>
    <property type="match status" value="1"/>
</dbReference>
<evidence type="ECO:0000256" key="4">
    <source>
        <dbReference type="RuleBase" id="RU003919"/>
    </source>
</evidence>
<keyword evidence="3 4" id="KW-0687">Ribonucleoprotein</keyword>
<keyword evidence="6" id="KW-1185">Reference proteome</keyword>
<protein>
    <submittedName>
        <fullName evidence="5">Similar to Saccharomyces cerevisiae YDR337W MRPS28 Mitochondrial ribosomal protein of the small subunit</fullName>
    </submittedName>
</protein>
<proteinExistence type="inferred from homology"/>
<evidence type="ECO:0000256" key="2">
    <source>
        <dbReference type="ARBA" id="ARBA00022980"/>
    </source>
</evidence>
<dbReference type="EMBL" id="CAEFZW010000003">
    <property type="protein sequence ID" value="CAB4253784.1"/>
    <property type="molecule type" value="Genomic_DNA"/>
</dbReference>
<dbReference type="InterPro" id="IPR000589">
    <property type="entry name" value="Ribosomal_uS15"/>
</dbReference>
<name>A0A8H2VER6_9SACH</name>
<comment type="similarity">
    <text evidence="1 4">Belongs to the universal ribosomal protein uS15 family.</text>
</comment>
<accession>A0A8H2VER6</accession>
<dbReference type="Proteomes" id="UP000644660">
    <property type="component" value="Unassembled WGS sequence"/>
</dbReference>
<dbReference type="RefSeq" id="XP_041405629.1">
    <property type="nucleotide sequence ID" value="XM_041549695.1"/>
</dbReference>
<dbReference type="GO" id="GO:0003735">
    <property type="term" value="F:structural constituent of ribosome"/>
    <property type="evidence" value="ECO:0007669"/>
    <property type="project" value="InterPro"/>
</dbReference>
<comment type="caution">
    <text evidence="5">The sequence shown here is derived from an EMBL/GenBank/DDBJ whole genome shotgun (WGS) entry which is preliminary data.</text>
</comment>
<dbReference type="PROSITE" id="PS00362">
    <property type="entry name" value="RIBOSOMAL_S15"/>
    <property type="match status" value="1"/>
</dbReference>
<organism evidence="5 6">
    <name type="scientific">Maudiozyma barnettii</name>
    <dbReference type="NCBI Taxonomy" id="61262"/>
    <lineage>
        <taxon>Eukaryota</taxon>
        <taxon>Fungi</taxon>
        <taxon>Dikarya</taxon>
        <taxon>Ascomycota</taxon>
        <taxon>Saccharomycotina</taxon>
        <taxon>Saccharomycetes</taxon>
        <taxon>Saccharomycetales</taxon>
        <taxon>Saccharomycetaceae</taxon>
        <taxon>Maudiozyma</taxon>
    </lineage>
</organism>
<dbReference type="OrthoDB" id="441444at2759"/>
<dbReference type="PANTHER" id="PTHR23321:SF26">
    <property type="entry name" value="SMALL RIBOSOMAL SUBUNIT PROTEIN US15M"/>
    <property type="match status" value="1"/>
</dbReference>
<evidence type="ECO:0000313" key="6">
    <source>
        <dbReference type="Proteomes" id="UP000644660"/>
    </source>
</evidence>
<dbReference type="AlphaFoldDB" id="A0A8H2VER6"/>
<dbReference type="PANTHER" id="PTHR23321">
    <property type="entry name" value="RIBOSOMAL PROTEIN S15, BACTERIAL AND ORGANELLAR"/>
    <property type="match status" value="1"/>
</dbReference>